<evidence type="ECO:0000313" key="2">
    <source>
        <dbReference type="Proteomes" id="UP000188937"/>
    </source>
</evidence>
<dbReference type="STRING" id="435.A0U92_13490"/>
<gene>
    <name evidence="1" type="ORF">A0U92_13490</name>
</gene>
<dbReference type="AlphaFoldDB" id="A0A1U9KIP6"/>
<protein>
    <submittedName>
        <fullName evidence="1">Uncharacterized protein</fullName>
    </submittedName>
</protein>
<accession>A0A1U9KIP6</accession>
<organism evidence="1 2">
    <name type="scientific">Acetobacter aceti</name>
    <dbReference type="NCBI Taxonomy" id="435"/>
    <lineage>
        <taxon>Bacteria</taxon>
        <taxon>Pseudomonadati</taxon>
        <taxon>Pseudomonadota</taxon>
        <taxon>Alphaproteobacteria</taxon>
        <taxon>Acetobacterales</taxon>
        <taxon>Acetobacteraceae</taxon>
        <taxon>Acetobacter</taxon>
        <taxon>Acetobacter subgen. Acetobacter</taxon>
    </lineage>
</organism>
<keyword evidence="2" id="KW-1185">Reference proteome</keyword>
<dbReference type="EMBL" id="CP014692">
    <property type="protein sequence ID" value="AQS85618.1"/>
    <property type="molecule type" value="Genomic_DNA"/>
</dbReference>
<name>A0A1U9KIP6_ACEAC</name>
<evidence type="ECO:0000313" key="1">
    <source>
        <dbReference type="EMBL" id="AQS85618.1"/>
    </source>
</evidence>
<proteinExistence type="predicted"/>
<dbReference type="Proteomes" id="UP000188937">
    <property type="component" value="Chromosome"/>
</dbReference>
<sequence length="71" mass="7665">MSLLLCVELWKSLFPDDNQANETSAGPLATGFGLSGTECDLSAAAFSLLSRANRPVTGRQHRQETVLDSRL</sequence>
<dbReference type="KEGG" id="aace:A0U92_13490"/>
<reference evidence="1 2" key="1">
    <citation type="submission" date="2016-03" db="EMBL/GenBank/DDBJ databases">
        <title>Acetic acid bacteria sequencing.</title>
        <authorList>
            <person name="Brandt J."/>
            <person name="Jakob F."/>
            <person name="Vogel R.F."/>
        </authorList>
    </citation>
    <scope>NUCLEOTIDE SEQUENCE [LARGE SCALE GENOMIC DNA]</scope>
    <source>
        <strain evidence="1 2">TMW2.1153</strain>
    </source>
</reference>